<comment type="caution">
    <text evidence="3">The sequence shown here is derived from an EMBL/GenBank/DDBJ whole genome shotgun (WGS) entry which is preliminary data.</text>
</comment>
<proteinExistence type="predicted"/>
<dbReference type="PANTHER" id="PTHR45138">
    <property type="entry name" value="REGULATORY COMPONENTS OF SENSORY TRANSDUCTION SYSTEM"/>
    <property type="match status" value="1"/>
</dbReference>
<feature type="transmembrane region" description="Helical" evidence="1">
    <location>
        <begin position="181"/>
        <end position="202"/>
    </location>
</feature>
<feature type="transmembrane region" description="Helical" evidence="1">
    <location>
        <begin position="330"/>
        <end position="351"/>
    </location>
</feature>
<keyword evidence="4" id="KW-1185">Reference proteome</keyword>
<evidence type="ECO:0000313" key="4">
    <source>
        <dbReference type="Proteomes" id="UP000036756"/>
    </source>
</evidence>
<accession>A0A0J8DE94</accession>
<evidence type="ECO:0000256" key="1">
    <source>
        <dbReference type="SAM" id="Phobius"/>
    </source>
</evidence>
<feature type="domain" description="GGDEF" evidence="2">
    <location>
        <begin position="428"/>
        <end position="556"/>
    </location>
</feature>
<reference evidence="3 4" key="1">
    <citation type="submission" date="2015-06" db="EMBL/GenBank/DDBJ databases">
        <title>Draft genome sequence of the purine-degrading Clostridium cylindrosporum HC-1 (DSM 605).</title>
        <authorList>
            <person name="Poehlein A."/>
            <person name="Schiel-Bengelsdorf B."/>
            <person name="Bengelsdorf F."/>
            <person name="Daniel R."/>
            <person name="Duerre P."/>
        </authorList>
    </citation>
    <scope>NUCLEOTIDE SEQUENCE [LARGE SCALE GENOMIC DNA]</scope>
    <source>
        <strain evidence="3 4">DSM 605</strain>
    </source>
</reference>
<keyword evidence="1" id="KW-0472">Membrane</keyword>
<feature type="transmembrane region" description="Helical" evidence="1">
    <location>
        <begin position="7"/>
        <end position="30"/>
    </location>
</feature>
<evidence type="ECO:0000259" key="2">
    <source>
        <dbReference type="PROSITE" id="PS50887"/>
    </source>
</evidence>
<keyword evidence="1" id="KW-0812">Transmembrane</keyword>
<dbReference type="CDD" id="cd01949">
    <property type="entry name" value="GGDEF"/>
    <property type="match status" value="1"/>
</dbReference>
<dbReference type="Pfam" id="PF00990">
    <property type="entry name" value="GGDEF"/>
    <property type="match status" value="1"/>
</dbReference>
<feature type="transmembrane region" description="Helical" evidence="1">
    <location>
        <begin position="207"/>
        <end position="226"/>
    </location>
</feature>
<dbReference type="Proteomes" id="UP000036756">
    <property type="component" value="Unassembled WGS sequence"/>
</dbReference>
<gene>
    <name evidence="3" type="ORF">CLCY_10c00860</name>
</gene>
<dbReference type="PATRIC" id="fig|1121307.3.peg.88"/>
<dbReference type="STRING" id="1121307.CLCY_10c00860"/>
<evidence type="ECO:0000313" key="3">
    <source>
        <dbReference type="EMBL" id="KMT22539.1"/>
    </source>
</evidence>
<dbReference type="SUPFAM" id="SSF55073">
    <property type="entry name" value="Nucleotide cyclase"/>
    <property type="match status" value="1"/>
</dbReference>
<dbReference type="InterPro" id="IPR000160">
    <property type="entry name" value="GGDEF_dom"/>
</dbReference>
<dbReference type="PANTHER" id="PTHR45138:SF9">
    <property type="entry name" value="DIGUANYLATE CYCLASE DGCM-RELATED"/>
    <property type="match status" value="1"/>
</dbReference>
<sequence length="556" mass="64311">MDMKKYYNIFTLCIVVSLIVSGVLVINALITKPSYNLLRDCTIKIDSWTYYTSLDRSIKKATLPWKPKYREGSMTIYMNSKLPKLHRDKTLFIKSYMKQIKVLINGRQIYDSRADNDKGDVNDYGMGFHYLEIPRNYTEANIQIQVFSRFPQNVGRIEQISIGSKADHIGNAIGESGVSNLMALGMILIGVFSISTFLNTFLRNSKYINLLCIGIFTLICGSWIIAETDLYQIFYNNSYIGYVIEYIAFYSMPIPLLIFIITNYPIKHKRIIMFLISTLTIFLTFIICTSAFGLMELHQGIKFYHSILGISLILLICVLSLEVTIHDKDFILFFLGCILMIMFGSIDLIEFYSKPEKSSFNHFYVGMFIFTLTILINVARYIIKLKDEKVRNETLMDIAYKDISTGLLNRRAFDETIQRLNEELKNHSNITVIVVDLDNLKETNDYHGHIHGDRIIFLSASILNWAFKDIGEVYRIGGDEFAILCVDKSLEEVEDCEVKTRNFIKEIEFNCKKDVSMSSGKAAYDSSIDRDIYSVFSRADKYMYKNKRKRKEGYYI</sequence>
<keyword evidence="1" id="KW-1133">Transmembrane helix</keyword>
<feature type="transmembrane region" description="Helical" evidence="1">
    <location>
        <begin position="363"/>
        <end position="383"/>
    </location>
</feature>
<dbReference type="AlphaFoldDB" id="A0A0J8DE94"/>
<protein>
    <submittedName>
        <fullName evidence="3">Diguanylate cyclase (GGDEF) domain-containing protein</fullName>
    </submittedName>
</protein>
<feature type="transmembrane region" description="Helical" evidence="1">
    <location>
        <begin position="246"/>
        <end position="264"/>
    </location>
</feature>
<feature type="transmembrane region" description="Helical" evidence="1">
    <location>
        <begin position="271"/>
        <end position="295"/>
    </location>
</feature>
<dbReference type="GO" id="GO:0052621">
    <property type="term" value="F:diguanylate cyclase activity"/>
    <property type="evidence" value="ECO:0007669"/>
    <property type="project" value="TreeGrafter"/>
</dbReference>
<dbReference type="Gene3D" id="3.30.70.270">
    <property type="match status" value="1"/>
</dbReference>
<dbReference type="PROSITE" id="PS50887">
    <property type="entry name" value="GGDEF"/>
    <property type="match status" value="1"/>
</dbReference>
<name>A0A0J8DE94_CLOCY</name>
<feature type="transmembrane region" description="Helical" evidence="1">
    <location>
        <begin position="301"/>
        <end position="323"/>
    </location>
</feature>
<dbReference type="NCBIfam" id="TIGR00254">
    <property type="entry name" value="GGDEF"/>
    <property type="match status" value="1"/>
</dbReference>
<dbReference type="SMART" id="SM00267">
    <property type="entry name" value="GGDEF"/>
    <property type="match status" value="1"/>
</dbReference>
<dbReference type="InterPro" id="IPR043128">
    <property type="entry name" value="Rev_trsase/Diguanyl_cyclase"/>
</dbReference>
<dbReference type="InterPro" id="IPR029787">
    <property type="entry name" value="Nucleotide_cyclase"/>
</dbReference>
<organism evidence="3 4">
    <name type="scientific">Clostridium cylindrosporum DSM 605</name>
    <dbReference type="NCBI Taxonomy" id="1121307"/>
    <lineage>
        <taxon>Bacteria</taxon>
        <taxon>Bacillati</taxon>
        <taxon>Bacillota</taxon>
        <taxon>Clostridia</taxon>
        <taxon>Eubacteriales</taxon>
        <taxon>Clostridiaceae</taxon>
        <taxon>Clostridium</taxon>
    </lineage>
</organism>
<dbReference type="InterPro" id="IPR050469">
    <property type="entry name" value="Diguanylate_Cyclase"/>
</dbReference>
<dbReference type="EMBL" id="LFVU01000007">
    <property type="protein sequence ID" value="KMT22539.1"/>
    <property type="molecule type" value="Genomic_DNA"/>
</dbReference>